<name>A0A177TMF7_9BASI</name>
<dbReference type="SUPFAM" id="SSF51445">
    <property type="entry name" value="(Trans)glycosidases"/>
    <property type="match status" value="1"/>
</dbReference>
<dbReference type="GO" id="GO:0005576">
    <property type="term" value="C:extracellular region"/>
    <property type="evidence" value="ECO:0007669"/>
    <property type="project" value="TreeGrafter"/>
</dbReference>
<dbReference type="EMBL" id="LWDF02000261">
    <property type="protein sequence ID" value="KAE8251138.1"/>
    <property type="molecule type" value="Genomic_DNA"/>
</dbReference>
<comment type="similarity">
    <text evidence="1">Belongs to the glycosyl hydrolase 5 (cellulase A) family.</text>
</comment>
<accession>A0A177TMF7</accession>
<dbReference type="AlphaFoldDB" id="A0A177TMF7"/>
<keyword evidence="5" id="KW-1185">Reference proteome</keyword>
<comment type="caution">
    <text evidence="4">The sequence shown here is derived from an EMBL/GenBank/DDBJ whole genome shotgun (WGS) entry which is preliminary data.</text>
</comment>
<evidence type="ECO:0000256" key="1">
    <source>
        <dbReference type="ARBA" id="ARBA00005641"/>
    </source>
</evidence>
<sequence>MVSPWSFLLLTLQLTLTVLALPPPSAEQLEPRALARVRGVNLGHYFVLEPWMAPLWMQSLVAQSGKSVSVSNIKDEWTMGQVFDKTWLAGKINAHIDSWITDADWSAMRAAKLTHVRIPVPYYAFPDLIATGEPYVAADRWNKLKASVLKAKSHGLKVWISFHALPGSQNGQDSSGRTGVIDWPNSQSHYNRSMVSWQRFVDEFTKPAYRGTVEVLECINEPKANTDPAVRTLLKTYLPAANKYLQTVNAQRGSNVRFSQHDGWIGGSTWSSLYSASDRTKMTMDLHWYYVFGSDSTLTDSQRMQKVCNSARTKLPINTNLYGQVVIGEFSIGAPAGVSGTAARDLRKSNAVTFSADALKLYPQAYLEFLSTNFRLQQQLYETFAGGWIQWTWKMDRKGWHEWSYSDGLKYGWIGDLDRNPYGSNMCKSLFGI</sequence>
<reference evidence="4" key="2">
    <citation type="journal article" date="2019" name="IMA Fungus">
        <title>Genome sequencing and comparison of five Tilletia species to identify candidate genes for the detection of regulated species infecting wheat.</title>
        <authorList>
            <person name="Nguyen H.D.T."/>
            <person name="Sultana T."/>
            <person name="Kesanakurti P."/>
            <person name="Hambleton S."/>
        </authorList>
    </citation>
    <scope>NUCLEOTIDE SEQUENCE</scope>
    <source>
        <strain evidence="4">DAOMC 236416</strain>
    </source>
</reference>
<evidence type="ECO:0000256" key="3">
    <source>
        <dbReference type="ARBA" id="ARBA00023295"/>
    </source>
</evidence>
<evidence type="ECO:0000313" key="4">
    <source>
        <dbReference type="EMBL" id="KAE8251138.1"/>
    </source>
</evidence>
<keyword evidence="3" id="KW-0326">Glycosidase</keyword>
<dbReference type="GO" id="GO:0009251">
    <property type="term" value="P:glucan catabolic process"/>
    <property type="evidence" value="ECO:0007669"/>
    <property type="project" value="TreeGrafter"/>
</dbReference>
<proteinExistence type="inferred from homology"/>
<evidence type="ECO:0008006" key="6">
    <source>
        <dbReference type="Google" id="ProtNLM"/>
    </source>
</evidence>
<dbReference type="Proteomes" id="UP000077521">
    <property type="component" value="Unassembled WGS sequence"/>
</dbReference>
<dbReference type="InterPro" id="IPR050386">
    <property type="entry name" value="Glycosyl_hydrolase_5"/>
</dbReference>
<dbReference type="PANTHER" id="PTHR31297">
    <property type="entry name" value="GLUCAN ENDO-1,6-BETA-GLUCOSIDASE B"/>
    <property type="match status" value="1"/>
</dbReference>
<dbReference type="InterPro" id="IPR017853">
    <property type="entry name" value="GH"/>
</dbReference>
<protein>
    <recommendedName>
        <fullName evidence="6">Glycoside hydrolase family 5 domain-containing protein</fullName>
    </recommendedName>
</protein>
<dbReference type="GO" id="GO:0009986">
    <property type="term" value="C:cell surface"/>
    <property type="evidence" value="ECO:0007669"/>
    <property type="project" value="TreeGrafter"/>
</dbReference>
<dbReference type="Gene3D" id="3.20.20.80">
    <property type="entry name" value="Glycosidases"/>
    <property type="match status" value="1"/>
</dbReference>
<evidence type="ECO:0000256" key="2">
    <source>
        <dbReference type="ARBA" id="ARBA00022801"/>
    </source>
</evidence>
<reference evidence="4" key="1">
    <citation type="submission" date="2016-04" db="EMBL/GenBank/DDBJ databases">
        <authorList>
            <person name="Nguyen H.D."/>
            <person name="Samba Siva P."/>
            <person name="Cullis J."/>
            <person name="Levesque C.A."/>
            <person name="Hambleton S."/>
        </authorList>
    </citation>
    <scope>NUCLEOTIDE SEQUENCE</scope>
    <source>
        <strain evidence="4">DAOMC 236416</strain>
    </source>
</reference>
<dbReference type="GO" id="GO:0008422">
    <property type="term" value="F:beta-glucosidase activity"/>
    <property type="evidence" value="ECO:0007669"/>
    <property type="project" value="TreeGrafter"/>
</dbReference>
<organism evidence="4 5">
    <name type="scientific">Tilletia indica</name>
    <dbReference type="NCBI Taxonomy" id="43049"/>
    <lineage>
        <taxon>Eukaryota</taxon>
        <taxon>Fungi</taxon>
        <taxon>Dikarya</taxon>
        <taxon>Basidiomycota</taxon>
        <taxon>Ustilaginomycotina</taxon>
        <taxon>Exobasidiomycetes</taxon>
        <taxon>Tilletiales</taxon>
        <taxon>Tilletiaceae</taxon>
        <taxon>Tilletia</taxon>
    </lineage>
</organism>
<gene>
    <name evidence="4" type="ORF">A4X13_0g4142</name>
</gene>
<evidence type="ECO:0000313" key="5">
    <source>
        <dbReference type="Proteomes" id="UP000077521"/>
    </source>
</evidence>
<keyword evidence="2" id="KW-0378">Hydrolase</keyword>
<dbReference type="PANTHER" id="PTHR31297:SF42">
    <property type="entry name" value="GLYCOSIDE HYDROLASE FAMILY 5 DOMAIN-CONTAINING PROTEIN"/>
    <property type="match status" value="1"/>
</dbReference>